<evidence type="ECO:0000313" key="3">
    <source>
        <dbReference type="Proteomes" id="UP000054217"/>
    </source>
</evidence>
<evidence type="ECO:0000256" key="1">
    <source>
        <dbReference type="SAM" id="MobiDB-lite"/>
    </source>
</evidence>
<accession>A0A0C3N2I1</accession>
<organism evidence="2 3">
    <name type="scientific">Pisolithus tinctorius Marx 270</name>
    <dbReference type="NCBI Taxonomy" id="870435"/>
    <lineage>
        <taxon>Eukaryota</taxon>
        <taxon>Fungi</taxon>
        <taxon>Dikarya</taxon>
        <taxon>Basidiomycota</taxon>
        <taxon>Agaricomycotina</taxon>
        <taxon>Agaricomycetes</taxon>
        <taxon>Agaricomycetidae</taxon>
        <taxon>Boletales</taxon>
        <taxon>Sclerodermatineae</taxon>
        <taxon>Pisolithaceae</taxon>
        <taxon>Pisolithus</taxon>
    </lineage>
</organism>
<dbReference type="AlphaFoldDB" id="A0A0C3N2I1"/>
<evidence type="ECO:0000313" key="2">
    <source>
        <dbReference type="EMBL" id="KIN95274.1"/>
    </source>
</evidence>
<dbReference type="InParanoid" id="A0A0C3N2I1"/>
<dbReference type="EMBL" id="KN832071">
    <property type="protein sequence ID" value="KIN95274.1"/>
    <property type="molecule type" value="Genomic_DNA"/>
</dbReference>
<reference evidence="3" key="2">
    <citation type="submission" date="2015-01" db="EMBL/GenBank/DDBJ databases">
        <title>Evolutionary Origins and Diversification of the Mycorrhizal Mutualists.</title>
        <authorList>
            <consortium name="DOE Joint Genome Institute"/>
            <consortium name="Mycorrhizal Genomics Consortium"/>
            <person name="Kohler A."/>
            <person name="Kuo A."/>
            <person name="Nagy L.G."/>
            <person name="Floudas D."/>
            <person name="Copeland A."/>
            <person name="Barry K.W."/>
            <person name="Cichocki N."/>
            <person name="Veneault-Fourrey C."/>
            <person name="LaButti K."/>
            <person name="Lindquist E.A."/>
            <person name="Lipzen A."/>
            <person name="Lundell T."/>
            <person name="Morin E."/>
            <person name="Murat C."/>
            <person name="Riley R."/>
            <person name="Ohm R."/>
            <person name="Sun H."/>
            <person name="Tunlid A."/>
            <person name="Henrissat B."/>
            <person name="Grigoriev I.V."/>
            <person name="Hibbett D.S."/>
            <person name="Martin F."/>
        </authorList>
    </citation>
    <scope>NUCLEOTIDE SEQUENCE [LARGE SCALE GENOMIC DNA]</scope>
    <source>
        <strain evidence="3">Marx 270</strain>
    </source>
</reference>
<protein>
    <submittedName>
        <fullName evidence="2">Uncharacterized protein</fullName>
    </submittedName>
</protein>
<feature type="region of interest" description="Disordered" evidence="1">
    <location>
        <begin position="80"/>
        <end position="105"/>
    </location>
</feature>
<keyword evidence="3" id="KW-1185">Reference proteome</keyword>
<reference evidence="2 3" key="1">
    <citation type="submission" date="2014-04" db="EMBL/GenBank/DDBJ databases">
        <authorList>
            <consortium name="DOE Joint Genome Institute"/>
            <person name="Kuo A."/>
            <person name="Kohler A."/>
            <person name="Costa M.D."/>
            <person name="Nagy L.G."/>
            <person name="Floudas D."/>
            <person name="Copeland A."/>
            <person name="Barry K.W."/>
            <person name="Cichocki N."/>
            <person name="Veneault-Fourrey C."/>
            <person name="LaButti K."/>
            <person name="Lindquist E.A."/>
            <person name="Lipzen A."/>
            <person name="Lundell T."/>
            <person name="Morin E."/>
            <person name="Murat C."/>
            <person name="Sun H."/>
            <person name="Tunlid A."/>
            <person name="Henrissat B."/>
            <person name="Grigoriev I.V."/>
            <person name="Hibbett D.S."/>
            <person name="Martin F."/>
            <person name="Nordberg H.P."/>
            <person name="Cantor M.N."/>
            <person name="Hua S.X."/>
        </authorList>
    </citation>
    <scope>NUCLEOTIDE SEQUENCE [LARGE SCALE GENOMIC DNA]</scope>
    <source>
        <strain evidence="2 3">Marx 270</strain>
    </source>
</reference>
<name>A0A0C3N2I1_PISTI</name>
<proteinExistence type="predicted"/>
<dbReference type="Proteomes" id="UP000054217">
    <property type="component" value="Unassembled WGS sequence"/>
</dbReference>
<dbReference type="HOGENOM" id="CLU_1261985_0_0_1"/>
<sequence>MSTTPLVCDTVQIELFTAGDPETGVIFADSPCTLCIGSGYRCLSKAARACSLCLNHRKQCSQGPNPTNALATLEAFKKHQKAAANDPDAESQASPAQGTKCQRSSTHATAVPLTSVSVGPVLPALDVPPPSPSVSSTLPMFSTVPDPSTPSQVSSVPLHCLPHLAHPLASSFDISHRLEAAEESNLHNLRSLATLQAAIVSNAEEIATLRKIALGRKEY</sequence>
<feature type="compositionally biased region" description="Polar residues" evidence="1">
    <location>
        <begin position="91"/>
        <end position="105"/>
    </location>
</feature>
<gene>
    <name evidence="2" type="ORF">M404DRAFT_34258</name>
</gene>